<gene>
    <name evidence="8" type="ORF">PHYEVI_LOCUS7806</name>
</gene>
<evidence type="ECO:0000256" key="7">
    <source>
        <dbReference type="SAM" id="MobiDB-lite"/>
    </source>
</evidence>
<dbReference type="GO" id="GO:0019843">
    <property type="term" value="F:rRNA binding"/>
    <property type="evidence" value="ECO:0007669"/>
    <property type="project" value="TreeGrafter"/>
</dbReference>
<dbReference type="AlphaFoldDB" id="A0A9N9TRM2"/>
<feature type="compositionally biased region" description="Polar residues" evidence="7">
    <location>
        <begin position="106"/>
        <end position="119"/>
    </location>
</feature>
<evidence type="ECO:0000256" key="1">
    <source>
        <dbReference type="ARBA" id="ARBA00004604"/>
    </source>
</evidence>
<keyword evidence="4 6" id="KW-0175">Coiled coil</keyword>
<sequence length="225" mass="26790">MARPKDSKKQSGKKNKIHLVFDEKERKEFLTGFHKRKLQRKKEAKEKFLNTLKEERKRIKAEAKESYKKLLVSHRPIPELEDFLSEKYEDEKVTVKVVELSKNEIAKQNNWLGENQTTYENEDAQEESEEEEDSSNELPGMELKPKRIEKPKVEKEVVNFSSGKEIKRALKKQATKTVKKSKVFNKMNEMERRKQRKKSMQLKKQKMKIIDKKKGKRGLKKRSKE</sequence>
<proteinExistence type="inferred from homology"/>
<evidence type="ECO:0000313" key="8">
    <source>
        <dbReference type="EMBL" id="CAG9861467.1"/>
    </source>
</evidence>
<organism evidence="8 9">
    <name type="scientific">Phyllotreta striolata</name>
    <name type="common">Striped flea beetle</name>
    <name type="synonym">Crioceris striolata</name>
    <dbReference type="NCBI Taxonomy" id="444603"/>
    <lineage>
        <taxon>Eukaryota</taxon>
        <taxon>Metazoa</taxon>
        <taxon>Ecdysozoa</taxon>
        <taxon>Arthropoda</taxon>
        <taxon>Hexapoda</taxon>
        <taxon>Insecta</taxon>
        <taxon>Pterygota</taxon>
        <taxon>Neoptera</taxon>
        <taxon>Endopterygota</taxon>
        <taxon>Coleoptera</taxon>
        <taxon>Polyphaga</taxon>
        <taxon>Cucujiformia</taxon>
        <taxon>Chrysomeloidea</taxon>
        <taxon>Chrysomelidae</taxon>
        <taxon>Galerucinae</taxon>
        <taxon>Alticini</taxon>
        <taxon>Phyllotreta</taxon>
    </lineage>
</organism>
<feature type="region of interest" description="Disordered" evidence="7">
    <location>
        <begin position="189"/>
        <end position="225"/>
    </location>
</feature>
<dbReference type="Pfam" id="PF09805">
    <property type="entry name" value="Nop25"/>
    <property type="match status" value="1"/>
</dbReference>
<feature type="coiled-coil region" evidence="6">
    <location>
        <begin position="35"/>
        <end position="69"/>
    </location>
</feature>
<evidence type="ECO:0000256" key="3">
    <source>
        <dbReference type="ARBA" id="ARBA00015520"/>
    </source>
</evidence>
<protein>
    <recommendedName>
        <fullName evidence="3">Nucleolar protein 12</fullName>
    </recommendedName>
</protein>
<dbReference type="EMBL" id="OU900097">
    <property type="protein sequence ID" value="CAG9861467.1"/>
    <property type="molecule type" value="Genomic_DNA"/>
</dbReference>
<evidence type="ECO:0000256" key="2">
    <source>
        <dbReference type="ARBA" id="ARBA00007175"/>
    </source>
</evidence>
<comment type="subcellular location">
    <subcellularLocation>
        <location evidence="1">Nucleus</location>
        <location evidence="1">Nucleolus</location>
    </subcellularLocation>
</comment>
<keyword evidence="9" id="KW-1185">Reference proteome</keyword>
<dbReference type="OrthoDB" id="551633at2759"/>
<feature type="region of interest" description="Disordered" evidence="7">
    <location>
        <begin position="106"/>
        <end position="149"/>
    </location>
</feature>
<keyword evidence="5" id="KW-0539">Nucleus</keyword>
<feature type="compositionally biased region" description="Basic residues" evidence="7">
    <location>
        <begin position="193"/>
        <end position="225"/>
    </location>
</feature>
<accession>A0A9N9TRM2</accession>
<dbReference type="PANTHER" id="PTHR14577">
    <property type="entry name" value="NUCLEOLAR PROTEIN 12"/>
    <property type="match status" value="1"/>
</dbReference>
<evidence type="ECO:0000256" key="6">
    <source>
        <dbReference type="SAM" id="Coils"/>
    </source>
</evidence>
<name>A0A9N9TRM2_PHYSR</name>
<dbReference type="GO" id="GO:0005730">
    <property type="term" value="C:nucleolus"/>
    <property type="evidence" value="ECO:0007669"/>
    <property type="project" value="UniProtKB-SubCell"/>
</dbReference>
<evidence type="ECO:0000256" key="4">
    <source>
        <dbReference type="ARBA" id="ARBA00023054"/>
    </source>
</evidence>
<comment type="similarity">
    <text evidence="2">Belongs to the RRP17 family.</text>
</comment>
<feature type="compositionally biased region" description="Acidic residues" evidence="7">
    <location>
        <begin position="120"/>
        <end position="135"/>
    </location>
</feature>
<evidence type="ECO:0000313" key="9">
    <source>
        <dbReference type="Proteomes" id="UP001153712"/>
    </source>
</evidence>
<dbReference type="Proteomes" id="UP001153712">
    <property type="component" value="Chromosome 4"/>
</dbReference>
<dbReference type="PANTHER" id="PTHR14577:SF0">
    <property type="entry name" value="NUCLEOLAR PROTEIN 12"/>
    <property type="match status" value="1"/>
</dbReference>
<evidence type="ECO:0000256" key="5">
    <source>
        <dbReference type="ARBA" id="ARBA00023242"/>
    </source>
</evidence>
<dbReference type="InterPro" id="IPR019186">
    <property type="entry name" value="Nucleolar_protein_12"/>
</dbReference>
<reference evidence="8" key="1">
    <citation type="submission" date="2022-01" db="EMBL/GenBank/DDBJ databases">
        <authorList>
            <person name="King R."/>
        </authorList>
    </citation>
    <scope>NUCLEOTIDE SEQUENCE</scope>
</reference>